<dbReference type="EMBL" id="BAABCV010000015">
    <property type="protein sequence ID" value="GAA4104894.1"/>
    <property type="molecule type" value="Genomic_DNA"/>
</dbReference>
<keyword evidence="3" id="KW-1185">Reference proteome</keyword>
<accession>A0ABP7X4Z6</accession>
<name>A0ABP7X4Z6_9SPHI</name>
<dbReference type="Proteomes" id="UP001500841">
    <property type="component" value="Unassembled WGS sequence"/>
</dbReference>
<evidence type="ECO:0000313" key="3">
    <source>
        <dbReference type="Proteomes" id="UP001500841"/>
    </source>
</evidence>
<proteinExistence type="predicted"/>
<feature type="chain" id="PRO_5046847935" description="TonB-like protein" evidence="1">
    <location>
        <begin position="21"/>
        <end position="172"/>
    </location>
</feature>
<comment type="caution">
    <text evidence="2">The sequence shown here is derived from an EMBL/GenBank/DDBJ whole genome shotgun (WGS) entry which is preliminary data.</text>
</comment>
<evidence type="ECO:0008006" key="4">
    <source>
        <dbReference type="Google" id="ProtNLM"/>
    </source>
</evidence>
<reference evidence="3" key="1">
    <citation type="journal article" date="2019" name="Int. J. Syst. Evol. Microbiol.">
        <title>The Global Catalogue of Microorganisms (GCM) 10K type strain sequencing project: providing services to taxonomists for standard genome sequencing and annotation.</title>
        <authorList>
            <consortium name="The Broad Institute Genomics Platform"/>
            <consortium name="The Broad Institute Genome Sequencing Center for Infectious Disease"/>
            <person name="Wu L."/>
            <person name="Ma J."/>
        </authorList>
    </citation>
    <scope>NUCLEOTIDE SEQUENCE [LARGE SCALE GENOMIC DNA]</scope>
    <source>
        <strain evidence="3">JCM 17085</strain>
    </source>
</reference>
<organism evidence="2 3">
    <name type="scientific">Mucilaginibacter panaciglaebae</name>
    <dbReference type="NCBI Taxonomy" id="502331"/>
    <lineage>
        <taxon>Bacteria</taxon>
        <taxon>Pseudomonadati</taxon>
        <taxon>Bacteroidota</taxon>
        <taxon>Sphingobacteriia</taxon>
        <taxon>Sphingobacteriales</taxon>
        <taxon>Sphingobacteriaceae</taxon>
        <taxon>Mucilaginibacter</taxon>
    </lineage>
</organism>
<keyword evidence="1" id="KW-0732">Signal</keyword>
<evidence type="ECO:0000256" key="1">
    <source>
        <dbReference type="SAM" id="SignalP"/>
    </source>
</evidence>
<evidence type="ECO:0000313" key="2">
    <source>
        <dbReference type="EMBL" id="GAA4104894.1"/>
    </source>
</evidence>
<protein>
    <recommendedName>
        <fullName evidence="4">TonB-like protein</fullName>
    </recommendedName>
</protein>
<feature type="signal peptide" evidence="1">
    <location>
        <begin position="1"/>
        <end position="20"/>
    </location>
</feature>
<dbReference type="RefSeq" id="WP_345107156.1">
    <property type="nucleotide sequence ID" value="NZ_BAABCV010000015.1"/>
</dbReference>
<gene>
    <name evidence="2" type="ORF">GCM10022392_33150</name>
</gene>
<sequence>MKKIILITAFFLTSIGLANAQRLKVNSTVQAKRGKYKIDMLADGKMIVSNTNSVYGHHVPKVKNTDFQIETATPQGLYKAFKEVFKDERLKELTTEPNIAIEIFVSTKGKVEYINFIVKTNTLITAEELEGLEDAIKRNVSYKIKSDQSTDFEAFPLVKNVLFSNVLKGPRI</sequence>